<keyword evidence="3" id="KW-1185">Reference proteome</keyword>
<accession>A0A1G6KNJ6</accession>
<keyword evidence="1" id="KW-0732">Signal</keyword>
<feature type="chain" id="PRO_5011602787" description="DUF4157 domain-containing protein" evidence="1">
    <location>
        <begin position="38"/>
        <end position="186"/>
    </location>
</feature>
<dbReference type="STRING" id="1814289.SAMN05216410_1645"/>
<feature type="signal peptide" evidence="1">
    <location>
        <begin position="1"/>
        <end position="37"/>
    </location>
</feature>
<sequence>MTRSPGAALARFGAVVLSVAVALGVCLAPASASPAGAAVPGAAVPTTSVPDYSTGPFAGRLCGGGRGDFVCVAARAVTAMTQGSGHRADAVAQGRTCEVQSGLWVCFGIESILAQRGGTTYGDTFLTSRGAEALAPGLLAHESEHVRQWRLFGPDFALLYLLEGTDPCANYFEIAAGLDAGGYTCP</sequence>
<organism evidence="2 3">
    <name type="scientific">Sanguibacter gelidistatuariae</name>
    <dbReference type="NCBI Taxonomy" id="1814289"/>
    <lineage>
        <taxon>Bacteria</taxon>
        <taxon>Bacillati</taxon>
        <taxon>Actinomycetota</taxon>
        <taxon>Actinomycetes</taxon>
        <taxon>Micrococcales</taxon>
        <taxon>Sanguibacteraceae</taxon>
        <taxon>Sanguibacter</taxon>
    </lineage>
</organism>
<name>A0A1G6KNJ6_9MICO</name>
<evidence type="ECO:0000313" key="2">
    <source>
        <dbReference type="EMBL" id="SDC32649.1"/>
    </source>
</evidence>
<dbReference type="OrthoDB" id="5191158at2"/>
<dbReference type="RefSeq" id="WP_093182264.1">
    <property type="nucleotide sequence ID" value="NZ_FMYH01000002.1"/>
</dbReference>
<evidence type="ECO:0008006" key="4">
    <source>
        <dbReference type="Google" id="ProtNLM"/>
    </source>
</evidence>
<reference evidence="2 3" key="1">
    <citation type="submission" date="2016-09" db="EMBL/GenBank/DDBJ databases">
        <authorList>
            <person name="Capua I."/>
            <person name="De Benedictis P."/>
            <person name="Joannis T."/>
            <person name="Lombin L.H."/>
            <person name="Cattoli G."/>
        </authorList>
    </citation>
    <scope>NUCLEOTIDE SEQUENCE [LARGE SCALE GENOMIC DNA]</scope>
    <source>
        <strain evidence="2 3">ISLP-3</strain>
    </source>
</reference>
<dbReference type="AlphaFoldDB" id="A0A1G6KNJ6"/>
<evidence type="ECO:0000313" key="3">
    <source>
        <dbReference type="Proteomes" id="UP000199039"/>
    </source>
</evidence>
<protein>
    <recommendedName>
        <fullName evidence="4">DUF4157 domain-containing protein</fullName>
    </recommendedName>
</protein>
<evidence type="ECO:0000256" key="1">
    <source>
        <dbReference type="SAM" id="SignalP"/>
    </source>
</evidence>
<proteinExistence type="predicted"/>
<dbReference type="Proteomes" id="UP000199039">
    <property type="component" value="Unassembled WGS sequence"/>
</dbReference>
<dbReference type="EMBL" id="FMYH01000002">
    <property type="protein sequence ID" value="SDC32649.1"/>
    <property type="molecule type" value="Genomic_DNA"/>
</dbReference>
<gene>
    <name evidence="2" type="ORF">SAMN05216410_1645</name>
</gene>